<gene>
    <name evidence="6" type="primary">rsmB_31</name>
    <name evidence="6" type="ORF">SDC9_181542</name>
</gene>
<dbReference type="InterPro" id="IPR023267">
    <property type="entry name" value="RCMT"/>
</dbReference>
<dbReference type="Pfam" id="PF01189">
    <property type="entry name" value="Methyltr_RsmB-F"/>
    <property type="match status" value="1"/>
</dbReference>
<organism evidence="6">
    <name type="scientific">bioreactor metagenome</name>
    <dbReference type="NCBI Taxonomy" id="1076179"/>
    <lineage>
        <taxon>unclassified sequences</taxon>
        <taxon>metagenomes</taxon>
        <taxon>ecological metagenomes</taxon>
    </lineage>
</organism>
<accession>A0A645H5S7</accession>
<feature type="domain" description="SAM-dependent MTase RsmB/NOP-type" evidence="5">
    <location>
        <begin position="1"/>
        <end position="199"/>
    </location>
</feature>
<evidence type="ECO:0000259" key="5">
    <source>
        <dbReference type="PROSITE" id="PS51686"/>
    </source>
</evidence>
<comment type="caution">
    <text evidence="6">The sequence shown here is derived from an EMBL/GenBank/DDBJ whole genome shotgun (WGS) entry which is preliminary data.</text>
</comment>
<dbReference type="EC" id="2.1.1.176" evidence="6"/>
<dbReference type="InterPro" id="IPR029063">
    <property type="entry name" value="SAM-dependent_MTases_sf"/>
</dbReference>
<dbReference type="EMBL" id="VSSQ01086884">
    <property type="protein sequence ID" value="MPN34050.1"/>
    <property type="molecule type" value="Genomic_DNA"/>
</dbReference>
<sequence length="200" mass="21958">MVGLICAPKPGETWWDACAGEGGKALHLSDLMENKGLIWVSDRAEWRLRKLKQRAARAKMFNYRMAAWDGGLKLPTKTKFDGVLVDGPCSGVGTWHRNPHARWTTGLEDVRELAQVQLNLLNHAASAVKPGGKLVYSVCTLTRSETISVVEQFVAAHPEMETLELADPLRPVGATAPSITYRTEECGGNGMFVAGWRRTA</sequence>
<keyword evidence="3" id="KW-0949">S-adenosyl-L-methionine</keyword>
<evidence type="ECO:0000313" key="6">
    <source>
        <dbReference type="EMBL" id="MPN34050.1"/>
    </source>
</evidence>
<proteinExistence type="predicted"/>
<dbReference type="GO" id="GO:0070475">
    <property type="term" value="P:rRNA base methylation"/>
    <property type="evidence" value="ECO:0007669"/>
    <property type="project" value="TreeGrafter"/>
</dbReference>
<dbReference type="GO" id="GO:0005829">
    <property type="term" value="C:cytosol"/>
    <property type="evidence" value="ECO:0007669"/>
    <property type="project" value="TreeGrafter"/>
</dbReference>
<evidence type="ECO:0000256" key="4">
    <source>
        <dbReference type="ARBA" id="ARBA00022884"/>
    </source>
</evidence>
<dbReference type="InterPro" id="IPR049560">
    <property type="entry name" value="MeTrfase_RsmB-F_NOP2_cat"/>
</dbReference>
<dbReference type="PANTHER" id="PTHR22807">
    <property type="entry name" value="NOP2 YEAST -RELATED NOL1/NOP2/FMU SUN DOMAIN-CONTAINING"/>
    <property type="match status" value="1"/>
</dbReference>
<evidence type="ECO:0000256" key="2">
    <source>
        <dbReference type="ARBA" id="ARBA00022679"/>
    </source>
</evidence>
<dbReference type="PROSITE" id="PS51686">
    <property type="entry name" value="SAM_MT_RSMB_NOP"/>
    <property type="match status" value="1"/>
</dbReference>
<dbReference type="PANTHER" id="PTHR22807:SF61">
    <property type="entry name" value="NOL1_NOP2_SUN FAMILY PROTEIN _ ANTITERMINATION NUSB DOMAIN-CONTAINING PROTEIN"/>
    <property type="match status" value="1"/>
</dbReference>
<keyword evidence="2 6" id="KW-0808">Transferase</keyword>
<evidence type="ECO:0000256" key="1">
    <source>
        <dbReference type="ARBA" id="ARBA00022603"/>
    </source>
</evidence>
<dbReference type="PRINTS" id="PR02008">
    <property type="entry name" value="RCMTFAMILY"/>
</dbReference>
<keyword evidence="1 6" id="KW-0489">Methyltransferase</keyword>
<dbReference type="Gene3D" id="3.40.50.150">
    <property type="entry name" value="Vaccinia Virus protein VP39"/>
    <property type="match status" value="1"/>
</dbReference>
<dbReference type="GO" id="GO:0003723">
    <property type="term" value="F:RNA binding"/>
    <property type="evidence" value="ECO:0007669"/>
    <property type="project" value="UniProtKB-KW"/>
</dbReference>
<protein>
    <submittedName>
        <fullName evidence="6">Ribosomal RNA small subunit methyltransferase B</fullName>
        <ecNumber evidence="6">2.1.1.176</ecNumber>
    </submittedName>
</protein>
<dbReference type="CDD" id="cd02440">
    <property type="entry name" value="AdoMet_MTases"/>
    <property type="match status" value="1"/>
</dbReference>
<name>A0A645H5S7_9ZZZZ</name>
<keyword evidence="4" id="KW-0694">RNA-binding</keyword>
<dbReference type="GO" id="GO:0009383">
    <property type="term" value="F:rRNA (cytosine-C5-)-methyltransferase activity"/>
    <property type="evidence" value="ECO:0007669"/>
    <property type="project" value="TreeGrafter"/>
</dbReference>
<dbReference type="SUPFAM" id="SSF53335">
    <property type="entry name" value="S-adenosyl-L-methionine-dependent methyltransferases"/>
    <property type="match status" value="1"/>
</dbReference>
<reference evidence="6" key="1">
    <citation type="submission" date="2019-08" db="EMBL/GenBank/DDBJ databases">
        <authorList>
            <person name="Kucharzyk K."/>
            <person name="Murdoch R.W."/>
            <person name="Higgins S."/>
            <person name="Loffler F."/>
        </authorList>
    </citation>
    <scope>NUCLEOTIDE SEQUENCE</scope>
</reference>
<evidence type="ECO:0000256" key="3">
    <source>
        <dbReference type="ARBA" id="ARBA00022691"/>
    </source>
</evidence>
<dbReference type="InterPro" id="IPR001678">
    <property type="entry name" value="MeTrfase_RsmB-F_NOP2_dom"/>
</dbReference>
<dbReference type="AlphaFoldDB" id="A0A645H5S7"/>